<sequence length="140" mass="14578">MTNRTAVVGETPVHPHVPVQVPSAAAVAILTVFIGMGLVTDGTASSWMFGAWVIAGAVAAATLVRPVGLWVVVPAPPMALLVVAIGRAAWRQQPMWGSTKELVAALAPPYLQGFPWLAAGIGAGIVIAAIRLVLRSRTRR</sequence>
<feature type="transmembrane region" description="Helical" evidence="1">
    <location>
        <begin position="21"/>
        <end position="40"/>
    </location>
</feature>
<accession>A0ABS4TB00</accession>
<reference evidence="3 4" key="1">
    <citation type="submission" date="2021-03" db="EMBL/GenBank/DDBJ databases">
        <title>Sequencing the genomes of 1000 actinobacteria strains.</title>
        <authorList>
            <person name="Klenk H.-P."/>
        </authorList>
    </citation>
    <scope>NUCLEOTIDE SEQUENCE [LARGE SCALE GENOMIC DNA]</scope>
    <source>
        <strain evidence="3 4">DSM 46670</strain>
    </source>
</reference>
<keyword evidence="1" id="KW-0812">Transmembrane</keyword>
<dbReference type="Proteomes" id="UP001519332">
    <property type="component" value="Unassembled WGS sequence"/>
</dbReference>
<keyword evidence="1" id="KW-1133">Transmembrane helix</keyword>
<dbReference type="Pfam" id="PF20177">
    <property type="entry name" value="DUF6542"/>
    <property type="match status" value="1"/>
</dbReference>
<evidence type="ECO:0000313" key="3">
    <source>
        <dbReference type="EMBL" id="MBP2321586.1"/>
    </source>
</evidence>
<comment type="caution">
    <text evidence="3">The sequence shown here is derived from an EMBL/GenBank/DDBJ whole genome shotgun (WGS) entry which is preliminary data.</text>
</comment>
<keyword evidence="1" id="KW-0472">Membrane</keyword>
<keyword evidence="4" id="KW-1185">Reference proteome</keyword>
<protein>
    <recommendedName>
        <fullName evidence="2">DUF6542 domain-containing protein</fullName>
    </recommendedName>
</protein>
<feature type="transmembrane region" description="Helical" evidence="1">
    <location>
        <begin position="69"/>
        <end position="90"/>
    </location>
</feature>
<name>A0ABS4TB00_9PSEU</name>
<feature type="transmembrane region" description="Helical" evidence="1">
    <location>
        <begin position="46"/>
        <end position="64"/>
    </location>
</feature>
<proteinExistence type="predicted"/>
<evidence type="ECO:0000259" key="2">
    <source>
        <dbReference type="Pfam" id="PF20177"/>
    </source>
</evidence>
<evidence type="ECO:0000256" key="1">
    <source>
        <dbReference type="SAM" id="Phobius"/>
    </source>
</evidence>
<organism evidence="3 4">
    <name type="scientific">Kibdelosporangium banguiense</name>
    <dbReference type="NCBI Taxonomy" id="1365924"/>
    <lineage>
        <taxon>Bacteria</taxon>
        <taxon>Bacillati</taxon>
        <taxon>Actinomycetota</taxon>
        <taxon>Actinomycetes</taxon>
        <taxon>Pseudonocardiales</taxon>
        <taxon>Pseudonocardiaceae</taxon>
        <taxon>Kibdelosporangium</taxon>
    </lineage>
</organism>
<gene>
    <name evidence="3" type="ORF">JOF56_001971</name>
</gene>
<feature type="transmembrane region" description="Helical" evidence="1">
    <location>
        <begin position="110"/>
        <end position="134"/>
    </location>
</feature>
<dbReference type="InterPro" id="IPR046672">
    <property type="entry name" value="DUF6542"/>
</dbReference>
<dbReference type="EMBL" id="JAGINW010000001">
    <property type="protein sequence ID" value="MBP2321586.1"/>
    <property type="molecule type" value="Genomic_DNA"/>
</dbReference>
<feature type="domain" description="DUF6542" evidence="2">
    <location>
        <begin position="21"/>
        <end position="136"/>
    </location>
</feature>
<evidence type="ECO:0000313" key="4">
    <source>
        <dbReference type="Proteomes" id="UP001519332"/>
    </source>
</evidence>
<dbReference type="RefSeq" id="WP_209636539.1">
    <property type="nucleotide sequence ID" value="NZ_JAGINW010000001.1"/>
</dbReference>